<dbReference type="RefSeq" id="WP_110099876.1">
    <property type="nucleotide sequence ID" value="NZ_CP122561.1"/>
</dbReference>
<gene>
    <name evidence="1" type="ORF">QDX21_06940</name>
</gene>
<accession>A0AAJ6AGY6</accession>
<name>A0AAJ6AGY6_9MICC</name>
<reference evidence="1 2" key="1">
    <citation type="submission" date="2023-03" db="EMBL/GenBank/DDBJ databases">
        <title>Complete genome sequences of several Auritidibacter ignavus strains isolated from ear infections.</title>
        <authorList>
            <person name="Baehr T."/>
            <person name="Baumhoegger A.M."/>
        </authorList>
    </citation>
    <scope>NUCLEOTIDE SEQUENCE [LARGE SCALE GENOMIC DNA]</scope>
    <source>
        <strain evidence="1 2">BABAE-6</strain>
    </source>
</reference>
<dbReference type="EMBL" id="CP122566">
    <property type="protein sequence ID" value="WGH92074.1"/>
    <property type="molecule type" value="Genomic_DNA"/>
</dbReference>
<keyword evidence="2" id="KW-1185">Reference proteome</keyword>
<proteinExistence type="predicted"/>
<sequence>MVQLLAEWDGDQRPIAVVSVRGGNSAFRRAQVHQRFQVPDHLVTALAETTHGVLPLALAG</sequence>
<dbReference type="Proteomes" id="UP001224674">
    <property type="component" value="Chromosome"/>
</dbReference>
<dbReference type="AlphaFoldDB" id="A0AAJ6AGY6"/>
<organism evidence="1 2">
    <name type="scientific">Auritidibacter ignavus</name>
    <dbReference type="NCBI Taxonomy" id="678932"/>
    <lineage>
        <taxon>Bacteria</taxon>
        <taxon>Bacillati</taxon>
        <taxon>Actinomycetota</taxon>
        <taxon>Actinomycetes</taxon>
        <taxon>Micrococcales</taxon>
        <taxon>Micrococcaceae</taxon>
        <taxon>Auritidibacter</taxon>
    </lineage>
</organism>
<protein>
    <submittedName>
        <fullName evidence="1">Uncharacterized protein</fullName>
    </submittedName>
</protein>
<evidence type="ECO:0000313" key="2">
    <source>
        <dbReference type="Proteomes" id="UP001224674"/>
    </source>
</evidence>
<evidence type="ECO:0000313" key="1">
    <source>
        <dbReference type="EMBL" id="WGH92074.1"/>
    </source>
</evidence>